<sequence>MNANLSPQSITAAQMAIPQKRSRVRQVLAVLLVIAVIIGGFFFYDWYANGRFIERTDNAYLRADKVSMAPVVSGKIDQIYVADNQEVVAGQPLLKIDPRRYEFAMREARATVDGRKAELVKSQADLASQASVIAQAQADLESAAEDAKLAQKDFDRMSPLAARGVESQQKVERARTSLDQAGSITHLKQAVLDEARQQTTALKAQVEKAQADLAAARESLGRAKIDLEDTVLRAAISGRLGDRSAQLGQFVQPGTPLLTIVPTDDIYLVANFKETQIADMRAGQPVSIDIDAYPDLKLTGIVDSFAPGTGAQFALLPPENATGNFTKIVQRVPVRIRLEPGPTGLPPLLPGLSIEVSVDTGATEYMKLASGQ</sequence>
<evidence type="ECO:0000256" key="2">
    <source>
        <dbReference type="SAM" id="Phobius"/>
    </source>
</evidence>
<organism evidence="4 5">
    <name type="scientific">Paracoccus litorisediminis</name>
    <dbReference type="NCBI Taxonomy" id="2006130"/>
    <lineage>
        <taxon>Bacteria</taxon>
        <taxon>Pseudomonadati</taxon>
        <taxon>Pseudomonadota</taxon>
        <taxon>Alphaproteobacteria</taxon>
        <taxon>Rhodobacterales</taxon>
        <taxon>Paracoccaceae</taxon>
        <taxon>Paracoccus</taxon>
    </lineage>
</organism>
<feature type="domain" description="Multidrug resistance protein MdtA-like barrel-sandwich hybrid" evidence="3">
    <location>
        <begin position="65"/>
        <end position="261"/>
    </location>
</feature>
<dbReference type="Pfam" id="PF25917">
    <property type="entry name" value="BSH_RND"/>
    <property type="match status" value="1"/>
</dbReference>
<keyword evidence="5" id="KW-1185">Reference proteome</keyword>
<gene>
    <name evidence="4" type="ORF">GL300_15305</name>
</gene>
<dbReference type="Gene3D" id="2.40.30.170">
    <property type="match status" value="1"/>
</dbReference>
<dbReference type="AlphaFoldDB" id="A0A844HK74"/>
<proteinExistence type="predicted"/>
<dbReference type="InterPro" id="IPR050739">
    <property type="entry name" value="MFP"/>
</dbReference>
<evidence type="ECO:0000259" key="3">
    <source>
        <dbReference type="Pfam" id="PF25917"/>
    </source>
</evidence>
<reference evidence="4 5" key="1">
    <citation type="submission" date="2019-11" db="EMBL/GenBank/DDBJ databases">
        <authorList>
            <person name="Dong K."/>
        </authorList>
    </citation>
    <scope>NUCLEOTIDE SEQUENCE [LARGE SCALE GENOMIC DNA]</scope>
    <source>
        <strain evidence="4 5">NBRC 112902</strain>
    </source>
</reference>
<dbReference type="PANTHER" id="PTHR30386:SF24">
    <property type="entry name" value="MULTIDRUG RESISTANCE EFFLUX PUMP"/>
    <property type="match status" value="1"/>
</dbReference>
<dbReference type="Proteomes" id="UP000449846">
    <property type="component" value="Unassembled WGS sequence"/>
</dbReference>
<keyword evidence="2" id="KW-0472">Membrane</keyword>
<name>A0A844HK74_9RHOB</name>
<feature type="transmembrane region" description="Helical" evidence="2">
    <location>
        <begin position="27"/>
        <end position="47"/>
    </location>
</feature>
<keyword evidence="2" id="KW-1133">Transmembrane helix</keyword>
<dbReference type="SUPFAM" id="SSF111369">
    <property type="entry name" value="HlyD-like secretion proteins"/>
    <property type="match status" value="2"/>
</dbReference>
<dbReference type="Gene3D" id="1.10.287.470">
    <property type="entry name" value="Helix hairpin bin"/>
    <property type="match status" value="2"/>
</dbReference>
<keyword evidence="1" id="KW-0175">Coiled coil</keyword>
<accession>A0A844HK74</accession>
<dbReference type="GO" id="GO:0055085">
    <property type="term" value="P:transmembrane transport"/>
    <property type="evidence" value="ECO:0007669"/>
    <property type="project" value="InterPro"/>
</dbReference>
<dbReference type="InterPro" id="IPR058625">
    <property type="entry name" value="MdtA-like_BSH"/>
</dbReference>
<keyword evidence="2" id="KW-0812">Transmembrane</keyword>
<evidence type="ECO:0000313" key="5">
    <source>
        <dbReference type="Proteomes" id="UP000449846"/>
    </source>
</evidence>
<dbReference type="EMBL" id="WMIG01000009">
    <property type="protein sequence ID" value="MTH60583.1"/>
    <property type="molecule type" value="Genomic_DNA"/>
</dbReference>
<evidence type="ECO:0000256" key="1">
    <source>
        <dbReference type="SAM" id="Coils"/>
    </source>
</evidence>
<comment type="caution">
    <text evidence="4">The sequence shown here is derived from an EMBL/GenBank/DDBJ whole genome shotgun (WGS) entry which is preliminary data.</text>
</comment>
<dbReference type="OrthoDB" id="9811754at2"/>
<feature type="coiled-coil region" evidence="1">
    <location>
        <begin position="192"/>
        <end position="226"/>
    </location>
</feature>
<protein>
    <submittedName>
        <fullName evidence="4">HlyD family efflux transporter periplasmic adaptor subunit</fullName>
    </submittedName>
</protein>
<evidence type="ECO:0000313" key="4">
    <source>
        <dbReference type="EMBL" id="MTH60583.1"/>
    </source>
</evidence>
<dbReference type="PRINTS" id="PR01490">
    <property type="entry name" value="RTXTOXIND"/>
</dbReference>
<dbReference type="Gene3D" id="2.40.50.100">
    <property type="match status" value="1"/>
</dbReference>
<dbReference type="RefSeq" id="WP_155040528.1">
    <property type="nucleotide sequence ID" value="NZ_WMIG01000009.1"/>
</dbReference>
<dbReference type="PANTHER" id="PTHR30386">
    <property type="entry name" value="MEMBRANE FUSION SUBUNIT OF EMRAB-TOLC MULTIDRUG EFFLUX PUMP"/>
    <property type="match status" value="1"/>
</dbReference>